<organism evidence="2 3">
    <name type="scientific">Portunus trituberculatus</name>
    <name type="common">Swimming crab</name>
    <name type="synonym">Neptunus trituberculatus</name>
    <dbReference type="NCBI Taxonomy" id="210409"/>
    <lineage>
        <taxon>Eukaryota</taxon>
        <taxon>Metazoa</taxon>
        <taxon>Ecdysozoa</taxon>
        <taxon>Arthropoda</taxon>
        <taxon>Crustacea</taxon>
        <taxon>Multicrustacea</taxon>
        <taxon>Malacostraca</taxon>
        <taxon>Eumalacostraca</taxon>
        <taxon>Eucarida</taxon>
        <taxon>Decapoda</taxon>
        <taxon>Pleocyemata</taxon>
        <taxon>Brachyura</taxon>
        <taxon>Eubrachyura</taxon>
        <taxon>Portunoidea</taxon>
        <taxon>Portunidae</taxon>
        <taxon>Portuninae</taxon>
        <taxon>Portunus</taxon>
    </lineage>
</organism>
<evidence type="ECO:0000256" key="1">
    <source>
        <dbReference type="SAM" id="MobiDB-lite"/>
    </source>
</evidence>
<accession>A0A5B7G311</accession>
<evidence type="ECO:0000313" key="3">
    <source>
        <dbReference type="Proteomes" id="UP000324222"/>
    </source>
</evidence>
<protein>
    <submittedName>
        <fullName evidence="2">Uncharacterized protein</fullName>
    </submittedName>
</protein>
<evidence type="ECO:0000313" key="2">
    <source>
        <dbReference type="EMBL" id="MPC53322.1"/>
    </source>
</evidence>
<dbReference type="Proteomes" id="UP000324222">
    <property type="component" value="Unassembled WGS sequence"/>
</dbReference>
<dbReference type="AlphaFoldDB" id="A0A5B7G311"/>
<dbReference type="EMBL" id="VSRR010011540">
    <property type="protein sequence ID" value="MPC53322.1"/>
    <property type="molecule type" value="Genomic_DNA"/>
</dbReference>
<comment type="caution">
    <text evidence="2">The sequence shown here is derived from an EMBL/GenBank/DDBJ whole genome shotgun (WGS) entry which is preliminary data.</text>
</comment>
<proteinExistence type="predicted"/>
<name>A0A5B7G311_PORTR</name>
<keyword evidence="3" id="KW-1185">Reference proteome</keyword>
<feature type="region of interest" description="Disordered" evidence="1">
    <location>
        <begin position="1"/>
        <end position="22"/>
    </location>
</feature>
<reference evidence="2 3" key="1">
    <citation type="submission" date="2019-05" db="EMBL/GenBank/DDBJ databases">
        <title>Another draft genome of Portunus trituberculatus and its Hox gene families provides insights of decapod evolution.</title>
        <authorList>
            <person name="Jeong J.-H."/>
            <person name="Song I."/>
            <person name="Kim S."/>
            <person name="Choi T."/>
            <person name="Kim D."/>
            <person name="Ryu S."/>
            <person name="Kim W."/>
        </authorList>
    </citation>
    <scope>NUCLEOTIDE SEQUENCE [LARGE SCALE GENOMIC DNA]</scope>
    <source>
        <tissue evidence="2">Muscle</tissue>
    </source>
</reference>
<gene>
    <name evidence="2" type="ORF">E2C01_047211</name>
</gene>
<sequence length="59" mass="7556">MNLDEREKEKMPRNEAKEKNKKRTEIEKKKFYWRVLDMRLKKWYLQKKKEVVEEARNQE</sequence>